<dbReference type="Gene3D" id="3.80.10.10">
    <property type="entry name" value="Ribonuclease Inhibitor"/>
    <property type="match status" value="3"/>
</dbReference>
<organism evidence="13 14">
    <name type="scientific">Cuscuta epithymum</name>
    <dbReference type="NCBI Taxonomy" id="186058"/>
    <lineage>
        <taxon>Eukaryota</taxon>
        <taxon>Viridiplantae</taxon>
        <taxon>Streptophyta</taxon>
        <taxon>Embryophyta</taxon>
        <taxon>Tracheophyta</taxon>
        <taxon>Spermatophyta</taxon>
        <taxon>Magnoliopsida</taxon>
        <taxon>eudicotyledons</taxon>
        <taxon>Gunneridae</taxon>
        <taxon>Pentapetalae</taxon>
        <taxon>asterids</taxon>
        <taxon>lamiids</taxon>
        <taxon>Solanales</taxon>
        <taxon>Convolvulaceae</taxon>
        <taxon>Cuscuteae</taxon>
        <taxon>Cuscuta</taxon>
        <taxon>Cuscuta subgen. Cuscuta</taxon>
    </lineage>
</organism>
<dbReference type="FunFam" id="3.80.10.10:FF:000041">
    <property type="entry name" value="LRR receptor-like serine/threonine-protein kinase ERECTA"/>
    <property type="match status" value="1"/>
</dbReference>
<feature type="domain" description="Leucine-rich repeat-containing N-terminal plant-type" evidence="11">
    <location>
        <begin position="24"/>
        <end position="64"/>
    </location>
</feature>
<dbReference type="SMART" id="SM00369">
    <property type="entry name" value="LRR_TYP"/>
    <property type="match status" value="5"/>
</dbReference>
<dbReference type="EMBL" id="CAMAPF010000974">
    <property type="protein sequence ID" value="CAH9133046.1"/>
    <property type="molecule type" value="Genomic_DNA"/>
</dbReference>
<dbReference type="InterPro" id="IPR055414">
    <property type="entry name" value="LRR_R13L4/SHOC2-like"/>
</dbReference>
<gene>
    <name evidence="13" type="ORF">CEPIT_LOCUS32646</name>
</gene>
<keyword evidence="9" id="KW-0325">Glycoprotein</keyword>
<evidence type="ECO:0000256" key="4">
    <source>
        <dbReference type="ARBA" id="ARBA00022692"/>
    </source>
</evidence>
<dbReference type="PANTHER" id="PTHR48060:SF21">
    <property type="entry name" value="L DOMAIN-LIKE PROTEIN"/>
    <property type="match status" value="1"/>
</dbReference>
<keyword evidence="6" id="KW-0677">Repeat</keyword>
<dbReference type="InterPro" id="IPR003591">
    <property type="entry name" value="Leu-rich_rpt_typical-subtyp"/>
</dbReference>
<dbReference type="FunFam" id="3.80.10.10:FF:000383">
    <property type="entry name" value="Leucine-rich repeat receptor protein kinase EMS1"/>
    <property type="match status" value="1"/>
</dbReference>
<dbReference type="InterPro" id="IPR013210">
    <property type="entry name" value="LRR_N_plant-typ"/>
</dbReference>
<evidence type="ECO:0000256" key="5">
    <source>
        <dbReference type="ARBA" id="ARBA00022729"/>
    </source>
</evidence>
<keyword evidence="4" id="KW-0812">Transmembrane</keyword>
<reference evidence="13" key="1">
    <citation type="submission" date="2022-07" db="EMBL/GenBank/DDBJ databases">
        <authorList>
            <person name="Macas J."/>
            <person name="Novak P."/>
            <person name="Neumann P."/>
        </authorList>
    </citation>
    <scope>NUCLEOTIDE SEQUENCE</scope>
</reference>
<keyword evidence="3" id="KW-0433">Leucine-rich repeat</keyword>
<evidence type="ECO:0000256" key="3">
    <source>
        <dbReference type="ARBA" id="ARBA00022614"/>
    </source>
</evidence>
<evidence type="ECO:0000256" key="6">
    <source>
        <dbReference type="ARBA" id="ARBA00022737"/>
    </source>
</evidence>
<evidence type="ECO:0008006" key="15">
    <source>
        <dbReference type="Google" id="ProtNLM"/>
    </source>
</evidence>
<comment type="subcellular location">
    <subcellularLocation>
        <location evidence="1">Cell membrane</location>
    </subcellularLocation>
</comment>
<evidence type="ECO:0000313" key="13">
    <source>
        <dbReference type="EMBL" id="CAH9133046.1"/>
    </source>
</evidence>
<dbReference type="InterPro" id="IPR032675">
    <property type="entry name" value="LRR_dom_sf"/>
</dbReference>
<feature type="domain" description="Disease resistance R13L4/SHOC-2-like LRR" evidence="12">
    <location>
        <begin position="181"/>
        <end position="375"/>
    </location>
</feature>
<feature type="chain" id="PRO_5043336817" description="Leucine-rich repeat-containing N-terminal plant-type domain-containing protein" evidence="10">
    <location>
        <begin position="20"/>
        <end position="460"/>
    </location>
</feature>
<protein>
    <recommendedName>
        <fullName evidence="15">Leucine-rich repeat-containing N-terminal plant-type domain-containing protein</fullName>
    </recommendedName>
</protein>
<dbReference type="InterPro" id="IPR001611">
    <property type="entry name" value="Leu-rich_rpt"/>
</dbReference>
<evidence type="ECO:0000256" key="2">
    <source>
        <dbReference type="ARBA" id="ARBA00022475"/>
    </source>
</evidence>
<dbReference type="GO" id="GO:0005886">
    <property type="term" value="C:plasma membrane"/>
    <property type="evidence" value="ECO:0007669"/>
    <property type="project" value="UniProtKB-SubCell"/>
</dbReference>
<evidence type="ECO:0000259" key="11">
    <source>
        <dbReference type="Pfam" id="PF08263"/>
    </source>
</evidence>
<dbReference type="GO" id="GO:0006952">
    <property type="term" value="P:defense response"/>
    <property type="evidence" value="ECO:0007669"/>
    <property type="project" value="UniProtKB-ARBA"/>
</dbReference>
<dbReference type="Pfam" id="PF08263">
    <property type="entry name" value="LRRNT_2"/>
    <property type="match status" value="1"/>
</dbReference>
<dbReference type="Pfam" id="PF23598">
    <property type="entry name" value="LRR_14"/>
    <property type="match status" value="1"/>
</dbReference>
<sequence>MGVVLLLMAVGVLVMSVGASKCIDGEREVLLEFKRSIVDEEDNLGSWGNHREDCCSGWAGVGCDNLTGHVIEIDLFGMDLLAKGGRFTSSLPFVELRYLKYLNLNGNVNLLANQSISSLFGNNGSMVSLQYLGLFRTGIGGTIPENIGNIMPSLTDLFIVDNRLEGTIPEGLGNMAFLAHLDLSGNLLRGQIPKNFGENMTSLRHLNLGNNRLEGTIPRGLGNMALLTQLDISENLLGGLIPKSFGENMTGLTYLDLGYNRLEGTIPETFGKMVHLTLLSLYMNRLEGHIPEALGNMPALKELHLWYNKLEGEIPKFIWNICTLKHLRMESNRLNGSLVISTLCPNHPLRELKLDSNRLTGSFPNISMFPSMVELSVGGNLLDGVISEHHFATLSKLRTLNLSSSNFTFNLTSAWLPPFRLEMINLMSCNLGPEFPNWIRTQVNYKWLDIVKYPTPERFG</sequence>
<keyword evidence="2" id="KW-1003">Cell membrane</keyword>
<evidence type="ECO:0000259" key="12">
    <source>
        <dbReference type="Pfam" id="PF23598"/>
    </source>
</evidence>
<evidence type="ECO:0000256" key="10">
    <source>
        <dbReference type="SAM" id="SignalP"/>
    </source>
</evidence>
<keyword evidence="8" id="KW-0472">Membrane</keyword>
<evidence type="ECO:0000256" key="9">
    <source>
        <dbReference type="ARBA" id="ARBA00023180"/>
    </source>
</evidence>
<keyword evidence="14" id="KW-1185">Reference proteome</keyword>
<evidence type="ECO:0000256" key="8">
    <source>
        <dbReference type="ARBA" id="ARBA00023136"/>
    </source>
</evidence>
<keyword evidence="5 10" id="KW-0732">Signal</keyword>
<evidence type="ECO:0000256" key="7">
    <source>
        <dbReference type="ARBA" id="ARBA00022989"/>
    </source>
</evidence>
<accession>A0AAV0FBX0</accession>
<feature type="signal peptide" evidence="10">
    <location>
        <begin position="1"/>
        <end position="19"/>
    </location>
</feature>
<dbReference type="GO" id="GO:0051707">
    <property type="term" value="P:response to other organism"/>
    <property type="evidence" value="ECO:0007669"/>
    <property type="project" value="UniProtKB-ARBA"/>
</dbReference>
<dbReference type="AlphaFoldDB" id="A0AAV0FBX0"/>
<dbReference type="Proteomes" id="UP001152523">
    <property type="component" value="Unassembled WGS sequence"/>
</dbReference>
<dbReference type="SUPFAM" id="SSF52047">
    <property type="entry name" value="RNI-like"/>
    <property type="match status" value="1"/>
</dbReference>
<evidence type="ECO:0000256" key="1">
    <source>
        <dbReference type="ARBA" id="ARBA00004236"/>
    </source>
</evidence>
<keyword evidence="7" id="KW-1133">Transmembrane helix</keyword>
<comment type="caution">
    <text evidence="13">The sequence shown here is derived from an EMBL/GenBank/DDBJ whole genome shotgun (WGS) entry which is preliminary data.</text>
</comment>
<proteinExistence type="predicted"/>
<dbReference type="PANTHER" id="PTHR48060">
    <property type="entry name" value="DNA DAMAGE-REPAIR/TOLERATION PROTEIN DRT100"/>
    <property type="match status" value="1"/>
</dbReference>
<dbReference type="InterPro" id="IPR053211">
    <property type="entry name" value="DNA_repair-toleration"/>
</dbReference>
<dbReference type="Pfam" id="PF00560">
    <property type="entry name" value="LRR_1"/>
    <property type="match status" value="1"/>
</dbReference>
<name>A0AAV0FBX0_9ASTE</name>
<evidence type="ECO:0000313" key="14">
    <source>
        <dbReference type="Proteomes" id="UP001152523"/>
    </source>
</evidence>